<evidence type="ECO:0000256" key="2">
    <source>
        <dbReference type="ARBA" id="ARBA00023002"/>
    </source>
</evidence>
<gene>
    <name evidence="3" type="ORF">YP76_23555</name>
</gene>
<dbReference type="InterPro" id="IPR032710">
    <property type="entry name" value="NTF2-like_dom_sf"/>
</dbReference>
<evidence type="ECO:0000256" key="1">
    <source>
        <dbReference type="ARBA" id="ARBA00009570"/>
    </source>
</evidence>
<proteinExistence type="inferred from homology"/>
<name>A0A0M3AII7_9SPHN</name>
<reference evidence="3 4" key="1">
    <citation type="submission" date="2015-04" db="EMBL/GenBank/DDBJ databases">
        <title>Genome sequence of aromatic hydrocarbons-degrading Sphingobium chungbukense DJ77.</title>
        <authorList>
            <person name="Kim Y.-C."/>
            <person name="Chae J.-C."/>
        </authorList>
    </citation>
    <scope>NUCLEOTIDE SEQUENCE [LARGE SCALE GENOMIC DNA]</scope>
    <source>
        <strain evidence="3 4">DJ77</strain>
    </source>
</reference>
<dbReference type="GO" id="GO:0051213">
    <property type="term" value="F:dioxygenase activity"/>
    <property type="evidence" value="ECO:0007669"/>
    <property type="project" value="UniProtKB-KW"/>
</dbReference>
<comment type="caution">
    <text evidence="3">The sequence shown here is derived from an EMBL/GenBank/DDBJ whole genome shotgun (WGS) entry which is preliminary data.</text>
</comment>
<dbReference type="STRING" id="56193.YP76_23555"/>
<evidence type="ECO:0000313" key="3">
    <source>
        <dbReference type="EMBL" id="KKW89798.1"/>
    </source>
</evidence>
<comment type="similarity">
    <text evidence="1">Belongs to the bacterial ring-hydroxylating dioxygenase beta subunit family.</text>
</comment>
<dbReference type="SUPFAM" id="SSF54427">
    <property type="entry name" value="NTF2-like"/>
    <property type="match status" value="1"/>
</dbReference>
<keyword evidence="4" id="KW-1185">Reference proteome</keyword>
<dbReference type="RefSeq" id="WP_008828133.1">
    <property type="nucleotide sequence ID" value="NZ_LBIC01000014.1"/>
</dbReference>
<dbReference type="AlphaFoldDB" id="A0A0M3AII7"/>
<dbReference type="Proteomes" id="UP000033874">
    <property type="component" value="Unassembled WGS sequence"/>
</dbReference>
<dbReference type="EMBL" id="LBIC01000014">
    <property type="protein sequence ID" value="KKW89798.1"/>
    <property type="molecule type" value="Genomic_DNA"/>
</dbReference>
<dbReference type="CDD" id="cd00667">
    <property type="entry name" value="ring_hydroxylating_dioxygenases_beta"/>
    <property type="match status" value="1"/>
</dbReference>
<organism evidence="3 4">
    <name type="scientific">Sphingobium chungbukense</name>
    <dbReference type="NCBI Taxonomy" id="56193"/>
    <lineage>
        <taxon>Bacteria</taxon>
        <taxon>Pseudomonadati</taxon>
        <taxon>Pseudomonadota</taxon>
        <taxon>Alphaproteobacteria</taxon>
        <taxon>Sphingomonadales</taxon>
        <taxon>Sphingomonadaceae</taxon>
        <taxon>Sphingobium</taxon>
    </lineage>
</organism>
<keyword evidence="3" id="KW-0223">Dioxygenase</keyword>
<dbReference type="Pfam" id="PF00866">
    <property type="entry name" value="Ring_hydroxyl_B"/>
    <property type="match status" value="1"/>
</dbReference>
<evidence type="ECO:0000313" key="4">
    <source>
        <dbReference type="Proteomes" id="UP000033874"/>
    </source>
</evidence>
<protein>
    <submittedName>
        <fullName evidence="3">Anthranilate 1,2-dioxygenase</fullName>
    </submittedName>
</protein>
<dbReference type="Gene3D" id="3.10.450.50">
    <property type="match status" value="1"/>
</dbReference>
<dbReference type="PATRIC" id="fig|56193.3.peg.4961"/>
<sequence length="162" mass="17899">MSVAAEVAQVAQSAIDDFNAAYGLCLDDDRLEQWPTLFVDDCLYQVIARENVDNGLPAAVMYCDSKGMLADRVVALRKANVFPEHFNRHLIGRAVITGAEGNQVSAEASYVVFQTRNDGETRIYNAGKYVDWFDLSGGTVRLKSRTCIYDTLRIATLLATPI</sequence>
<dbReference type="InterPro" id="IPR000391">
    <property type="entry name" value="Rng_hydr_dOase-bsu"/>
</dbReference>
<keyword evidence="2" id="KW-0560">Oxidoreductase</keyword>
<accession>A0A0M3AII7</accession>